<dbReference type="InterPro" id="IPR027417">
    <property type="entry name" value="P-loop_NTPase"/>
</dbReference>
<organism evidence="7">
    <name type="scientific">Phallusia mammillata</name>
    <dbReference type="NCBI Taxonomy" id="59560"/>
    <lineage>
        <taxon>Eukaryota</taxon>
        <taxon>Metazoa</taxon>
        <taxon>Chordata</taxon>
        <taxon>Tunicata</taxon>
        <taxon>Ascidiacea</taxon>
        <taxon>Phlebobranchia</taxon>
        <taxon>Ascidiidae</taxon>
        <taxon>Phallusia</taxon>
    </lineage>
</organism>
<dbReference type="Pfam" id="PF00225">
    <property type="entry name" value="Kinesin"/>
    <property type="match status" value="1"/>
</dbReference>
<evidence type="ECO:0000256" key="3">
    <source>
        <dbReference type="PROSITE-ProRule" id="PRU00283"/>
    </source>
</evidence>
<dbReference type="InterPro" id="IPR036961">
    <property type="entry name" value="Kinesin_motor_dom_sf"/>
</dbReference>
<comment type="similarity">
    <text evidence="3">Belongs to the TRAFAC class myosin-kinesin ATPase superfamily. Kinesin family.</text>
</comment>
<evidence type="ECO:0000313" key="7">
    <source>
        <dbReference type="EMBL" id="CAB3228707.1"/>
    </source>
</evidence>
<dbReference type="SUPFAM" id="SSF52540">
    <property type="entry name" value="P-loop containing nucleoside triphosphate hydrolases"/>
    <property type="match status" value="1"/>
</dbReference>
<evidence type="ECO:0000256" key="2">
    <source>
        <dbReference type="ARBA" id="ARBA00022840"/>
    </source>
</evidence>
<dbReference type="InterPro" id="IPR001752">
    <property type="entry name" value="Kinesin_motor_dom"/>
</dbReference>
<feature type="region of interest" description="Disordered" evidence="5">
    <location>
        <begin position="647"/>
        <end position="670"/>
    </location>
</feature>
<protein>
    <submittedName>
        <fullName evidence="7">Coiled-coil domain-containing protein 78-like</fullName>
    </submittedName>
</protein>
<evidence type="ECO:0000259" key="6">
    <source>
        <dbReference type="PROSITE" id="PS50067"/>
    </source>
</evidence>
<name>A0A6F9D8U7_9ASCI</name>
<keyword evidence="2 3" id="KW-0067">ATP-binding</keyword>
<keyword evidence="4" id="KW-0175">Coiled coil</keyword>
<dbReference type="Gene3D" id="3.40.850.10">
    <property type="entry name" value="Kinesin motor domain"/>
    <property type="match status" value="1"/>
</dbReference>
<feature type="region of interest" description="Disordered" evidence="5">
    <location>
        <begin position="734"/>
        <end position="755"/>
    </location>
</feature>
<dbReference type="PANTHER" id="PTHR22106:SF5">
    <property type="entry name" value="COILED-COIL DOMAIN-CONTAINING PROTEIN 78"/>
    <property type="match status" value="1"/>
</dbReference>
<dbReference type="GO" id="GO:0003777">
    <property type="term" value="F:microtubule motor activity"/>
    <property type="evidence" value="ECO:0007669"/>
    <property type="project" value="InterPro"/>
</dbReference>
<gene>
    <name evidence="7" type="primary">Ccdc78</name>
</gene>
<dbReference type="AlphaFoldDB" id="A0A6F9D8U7"/>
<accession>A0A6F9D8U7</accession>
<evidence type="ECO:0000256" key="5">
    <source>
        <dbReference type="SAM" id="MobiDB-lite"/>
    </source>
</evidence>
<dbReference type="GO" id="GO:0005524">
    <property type="term" value="F:ATP binding"/>
    <property type="evidence" value="ECO:0007669"/>
    <property type="project" value="UniProtKB-UniRule"/>
</dbReference>
<feature type="coiled-coil region" evidence="4">
    <location>
        <begin position="377"/>
        <end position="415"/>
    </location>
</feature>
<feature type="coiled-coil region" evidence="4">
    <location>
        <begin position="496"/>
        <end position="635"/>
    </location>
</feature>
<dbReference type="InterPro" id="IPR039873">
    <property type="entry name" value="CCDC78"/>
</dbReference>
<evidence type="ECO:0000256" key="1">
    <source>
        <dbReference type="ARBA" id="ARBA00022741"/>
    </source>
</evidence>
<sequence length="908" mass="102827">MLIYGESGSGKSFTSVGEQGGAQPGVIQQAITYATANILEQNAQHPEPSFAVSEGTQTSPRERGRLLMYQYEIYNEIIKDLMAARGSLSGRTGQTPMEIQYSADKGMYVKNLQYEVCRNPVEAVAGFWQAWVSRTAITTDFGPSTNFATYIFQLELFMMTDENPLPNRSTFTVIRLPGAEKLADDLSRTRLREGPMLSKSIMAFNKLTSDLARQPEPERVINYSDSKLTSLLEDILGGNCKTRVICCLPPNGNRTEVLSAVLNGCGLLSQVKNYPIINDCLAQNLVTQFRTRTNNSLQLGGVGEASAGAGLMSRPDLQDQLLKITSDNTQLRERNDRLFQRLEQIQDKMTEIAKSKSEISSKLVASEEEKLKVSKGLVELQLENNRLTEEYESENFELKNKILTLENQLVEFELEKSKFARSHDLSAEHTRQLEENRKTIADEFVALKKKALDQEKQLTEQIRKNNEMRAELGRLIETEAALLDLRDNVERRRQAHDDATKELDRARDVLRDANMQATNASNEDPLEALKARRAQLQREALNKSLLDGSPRGGKNDVLSRMRQTYDEQTRKLESRLEELKAQLAAAYAGIQATNKKSAEQTTTMLALKERQEKSSEDVTRLQQQLKEANEDYRRRLWRYVQDIADFVDNGPPSGPDNEKNRSKSNPASATMQRYVDGMLKEMKSAFRSREEQLSNAARNFKKQSKRVSQRHEKLLIHYRILRDQLEFLGSVADRQPTDPERQSPLSGFPPVDLGPDPSEMVVTENDLVSENALEMNKLRAILARTKAELAGAKAEVQRHKQMDKTLAPLRPIGHSFPGARNSYDNGQLRMRDMQMNSQLERERAELLTRATVAEQQAREQQEYIDTHLTRYKQEIVRLRRILSDKGIPLGGGPDLSPRRKFGAGTYGF</sequence>
<feature type="coiled-coil region" evidence="4">
    <location>
        <begin position="775"/>
        <end position="802"/>
    </location>
</feature>
<keyword evidence="1 3" id="KW-0547">Nucleotide-binding</keyword>
<evidence type="ECO:0000256" key="4">
    <source>
        <dbReference type="SAM" id="Coils"/>
    </source>
</evidence>
<proteinExistence type="evidence at transcript level"/>
<dbReference type="GO" id="GO:0007018">
    <property type="term" value="P:microtubule-based movement"/>
    <property type="evidence" value="ECO:0007669"/>
    <property type="project" value="InterPro"/>
</dbReference>
<dbReference type="InterPro" id="IPR029329">
    <property type="entry name" value="DUF4472"/>
</dbReference>
<reference evidence="7" key="1">
    <citation type="submission" date="2020-04" db="EMBL/GenBank/DDBJ databases">
        <authorList>
            <person name="Neveu A P."/>
        </authorList>
    </citation>
    <scope>NUCLEOTIDE SEQUENCE</scope>
    <source>
        <tissue evidence="7">Whole embryo</tissue>
    </source>
</reference>
<dbReference type="PROSITE" id="PS50067">
    <property type="entry name" value="KINESIN_MOTOR_2"/>
    <property type="match status" value="1"/>
</dbReference>
<dbReference type="PRINTS" id="PR00380">
    <property type="entry name" value="KINESINHEAVY"/>
</dbReference>
<keyword evidence="3" id="KW-0505">Motor protein</keyword>
<feature type="domain" description="Kinesin motor" evidence="6">
    <location>
        <begin position="1"/>
        <end position="274"/>
    </location>
</feature>
<dbReference type="PANTHER" id="PTHR22106">
    <property type="entry name" value="COILED-COIL DOMAIN-CONTAINING PROTEIN 78"/>
    <property type="match status" value="1"/>
</dbReference>
<feature type="binding site" evidence="3">
    <location>
        <begin position="5"/>
        <end position="12"/>
    </location>
    <ligand>
        <name>ATP</name>
        <dbReference type="ChEBI" id="CHEBI:30616"/>
    </ligand>
</feature>
<dbReference type="GO" id="GO:0008017">
    <property type="term" value="F:microtubule binding"/>
    <property type="evidence" value="ECO:0007669"/>
    <property type="project" value="InterPro"/>
</dbReference>
<dbReference type="SMART" id="SM00129">
    <property type="entry name" value="KISc"/>
    <property type="match status" value="1"/>
</dbReference>
<dbReference type="EMBL" id="LR783697">
    <property type="protein sequence ID" value="CAB3228707.1"/>
    <property type="molecule type" value="mRNA"/>
</dbReference>
<dbReference type="Pfam" id="PF14739">
    <property type="entry name" value="DUF4472"/>
    <property type="match status" value="1"/>
</dbReference>
<dbReference type="GO" id="GO:0005737">
    <property type="term" value="C:cytoplasm"/>
    <property type="evidence" value="ECO:0007669"/>
    <property type="project" value="TreeGrafter"/>
</dbReference>